<dbReference type="Proteomes" id="UP000005408">
    <property type="component" value="Unassembled WGS sequence"/>
</dbReference>
<name>A0A8W8LPH6_MAGGI</name>
<keyword evidence="3" id="KW-0964">Secreted</keyword>
<dbReference type="PANTHER" id="PTHR46806:SF5">
    <property type="entry name" value="F5_8 TYPE C DOMAIN-CONTAINING PROTEIN"/>
    <property type="match status" value="1"/>
</dbReference>
<dbReference type="GO" id="GO:0007155">
    <property type="term" value="P:cell adhesion"/>
    <property type="evidence" value="ECO:0007669"/>
    <property type="project" value="UniProtKB-KW"/>
</dbReference>
<dbReference type="GO" id="GO:0005886">
    <property type="term" value="C:plasma membrane"/>
    <property type="evidence" value="ECO:0007669"/>
    <property type="project" value="TreeGrafter"/>
</dbReference>
<evidence type="ECO:0000256" key="2">
    <source>
        <dbReference type="ARBA" id="ARBA00004613"/>
    </source>
</evidence>
<feature type="domain" description="F5/8 type C" evidence="8">
    <location>
        <begin position="1513"/>
        <end position="1669"/>
    </location>
</feature>
<dbReference type="GO" id="GO:0005576">
    <property type="term" value="C:extracellular region"/>
    <property type="evidence" value="ECO:0007669"/>
    <property type="project" value="UniProtKB-SubCell"/>
</dbReference>
<dbReference type="Pfam" id="PF00754">
    <property type="entry name" value="F5_F8_type_C"/>
    <property type="match status" value="1"/>
</dbReference>
<dbReference type="InterPro" id="IPR050633">
    <property type="entry name" value="Neuropilin_MCO_CoagFactor"/>
</dbReference>
<feature type="chain" id="PRO_5036483956" description="F5/8 type C domain-containing protein" evidence="7">
    <location>
        <begin position="20"/>
        <end position="1728"/>
    </location>
</feature>
<sequence length="1728" mass="186032">MDPKHVIFYLILCLKYVTTYDICNVVHSSICGKEECVCKMMKGKKICQTCDVWCDRTDSIECNHGTCTPLGCQCDPCYTGDSCSEYNNLYAPEYVHLVFVAKVETFSRGVLRGVAATDHDASSCLEAGQTQCHCSRIIHRIVGVSSNHGDFKINHDTGDISYDVMGEDIIEVYLAGYNYDEFGYPDSRENRIGYAKVNIYVTDKVMPDLETHLFSMENVPNIYAWREEIFEERSGKLKNEHLRYRRQAQSSIPDNVTAVLALTSGDSPSPDTYFYNYLPISLTISIPEGSSFIATKIYSELTAGNSPMFYFCDPDVTFVGSNFFGWSPTQFTTTLTSPNEPQVNDVLEIDLGVVTNDGSDFNTAEENDIVMEFNAYVMDPTDTVFDQPIRIFADILWDNATWMVVEKDFIIRDHANTPPDPLVTVVGPASLNPGATGTWTVKTFIHHPHTDLSVDIYGTSPSAVTPCSAFYLGHGDAYMCYNNSQVSSTSSASGGGGYLFTLGKIFNTDYNVSDHSEKYFSFLVYGEMPSSAAVGQNYSFTVDVDLSGTVFSFQQDVTSSDAAVPQAPGSPTLNLSPFSSTVHQGGQETIDVRVTLIVNETDTYKVKIRNPTPANEQLHICDVTLGTVGTNVMCGVNKFNVTYISNENNNLNDEVIIDLGILTNVALDPDVMNNTVSVSVTGCYVSTGTLNLGDTVTIDGELQHGSVTDAPQSTSLTVAAGTPTATAPVVTLDYENGHAEILPRGHAVYDLTLTLPPNTYYENVNITFLSGYTVTPTTSICSVSVSVTGNLTCSRFSPAVYIPNSVQNTVQDSGYIMLGSLENTGGQDVVVTARVVVALVDISVVDGQTVITNASVTYNSGSVWQGSITSTVNSVNTYPSSTVIYSLTSPQIIGVSNGGGAEFLLTAELPVGAITQLTIVATAGQSEIAICRVYVKSAGANIPCVSNDVTEIQTKYASGGGNSEISFTLPSVTNSGESPLPANNRITFGVIVLVRNGYDYGNLGNAYFNLDITHTDDWSTGTEAAQVYVNSSNAYTAAAPVLQLDAPFGLNVVKGSTIPVHAKVYTSPMSKTDYTINFAPTPLGKIHVCNVKLLSRGKHVCIDDTPMTTFVSSPDNSTYDSGSIQLGNILNWGPTGSTVQVDDNLLIVEVTLAIVNDVSVSVGNTLTCAVDLTHTVSQTVSDSASLSVVSTPTSVLTNIAVTNNPPNAGAMTAYISDYVTWGVNLHLPQTTDRYVMTIDMPYSAGEAHLTLVNASYVGAGNDIGCSQNTTVSFTLLSALSTSQMTQMTVDLGVISNTGSSLLNEFNTQNTNDNVVQFSFTFQVADHPANIHNSIQPFTISVAGDNGGSASTTGSVTIQVDATETALLEFDTWTDSLHHSLRSSGEELKLYGRLNLVNTSTAHASTVVVHYLLPTYTTFVAVNEWTVLQPTATVTAAGGVDLSYPLITFTDFPTFSLNVTMDPNSAFEFGSVNIQSVLPAEVTYMSLQRPDRDDISTHNTLLDIVQFAFDSTVCDKVIGTDTAAIADSQISASSEANIASNVKRSSATGWRPNKRGKPFCENEFVEIDFINRIKIMALSVLSAGDDNTDYVTNFTVQYSNDGVFWTDLTDNTTNVKTFQVAFNGTKTINDAYRFPLSKSEEFTAAYVRIIPKSGNTRACDPALRVEFEGCTIGANNVNSTGTSTPTYTIPERSLLTDTVAGAMFACIKSGVDGANMCSRSNDNGTSWEG</sequence>
<keyword evidence="6" id="KW-1015">Disulfide bond</keyword>
<proteinExistence type="predicted"/>
<evidence type="ECO:0000313" key="9">
    <source>
        <dbReference type="EnsemblMetazoa" id="G29379.1:cds"/>
    </source>
</evidence>
<evidence type="ECO:0000313" key="10">
    <source>
        <dbReference type="Proteomes" id="UP000005408"/>
    </source>
</evidence>
<dbReference type="InterPro" id="IPR008979">
    <property type="entry name" value="Galactose-bd-like_sf"/>
</dbReference>
<dbReference type="EnsemblMetazoa" id="G29379.1">
    <property type="protein sequence ID" value="G29379.1:cds"/>
    <property type="gene ID" value="G29379"/>
</dbReference>
<dbReference type="PROSITE" id="PS50022">
    <property type="entry name" value="FA58C_3"/>
    <property type="match status" value="1"/>
</dbReference>
<keyword evidence="5" id="KW-0472">Membrane</keyword>
<evidence type="ECO:0000256" key="5">
    <source>
        <dbReference type="ARBA" id="ARBA00023136"/>
    </source>
</evidence>
<dbReference type="PANTHER" id="PTHR46806">
    <property type="entry name" value="F5/8 TYPE C DOMAIN-CONTAINING PROTEIN"/>
    <property type="match status" value="1"/>
</dbReference>
<accession>A0A8W8LPH6</accession>
<dbReference type="SMART" id="SM00231">
    <property type="entry name" value="FA58C"/>
    <property type="match status" value="1"/>
</dbReference>
<evidence type="ECO:0000256" key="7">
    <source>
        <dbReference type="SAM" id="SignalP"/>
    </source>
</evidence>
<protein>
    <recommendedName>
        <fullName evidence="8">F5/8 type C domain-containing protein</fullName>
    </recommendedName>
</protein>
<evidence type="ECO:0000256" key="1">
    <source>
        <dbReference type="ARBA" id="ARBA00004184"/>
    </source>
</evidence>
<dbReference type="SUPFAM" id="SSF49785">
    <property type="entry name" value="Galactose-binding domain-like"/>
    <property type="match status" value="1"/>
</dbReference>
<evidence type="ECO:0000256" key="4">
    <source>
        <dbReference type="ARBA" id="ARBA00022889"/>
    </source>
</evidence>
<evidence type="ECO:0000259" key="8">
    <source>
        <dbReference type="PROSITE" id="PS50022"/>
    </source>
</evidence>
<organism evidence="9 10">
    <name type="scientific">Magallana gigas</name>
    <name type="common">Pacific oyster</name>
    <name type="synonym">Crassostrea gigas</name>
    <dbReference type="NCBI Taxonomy" id="29159"/>
    <lineage>
        <taxon>Eukaryota</taxon>
        <taxon>Metazoa</taxon>
        <taxon>Spiralia</taxon>
        <taxon>Lophotrochozoa</taxon>
        <taxon>Mollusca</taxon>
        <taxon>Bivalvia</taxon>
        <taxon>Autobranchia</taxon>
        <taxon>Pteriomorphia</taxon>
        <taxon>Ostreida</taxon>
        <taxon>Ostreoidea</taxon>
        <taxon>Ostreidae</taxon>
        <taxon>Magallana</taxon>
    </lineage>
</organism>
<keyword evidence="7" id="KW-0732">Signal</keyword>
<keyword evidence="4" id="KW-0130">Cell adhesion</keyword>
<dbReference type="InterPro" id="IPR000421">
    <property type="entry name" value="FA58C"/>
</dbReference>
<evidence type="ECO:0000256" key="3">
    <source>
        <dbReference type="ARBA" id="ARBA00022525"/>
    </source>
</evidence>
<dbReference type="GO" id="GO:0038023">
    <property type="term" value="F:signaling receptor activity"/>
    <property type="evidence" value="ECO:0007669"/>
    <property type="project" value="TreeGrafter"/>
</dbReference>
<keyword evidence="10" id="KW-1185">Reference proteome</keyword>
<dbReference type="Gene3D" id="2.60.120.260">
    <property type="entry name" value="Galactose-binding domain-like"/>
    <property type="match status" value="1"/>
</dbReference>
<feature type="signal peptide" evidence="7">
    <location>
        <begin position="1"/>
        <end position="19"/>
    </location>
</feature>
<comment type="subcellular location">
    <subcellularLocation>
        <location evidence="1">Endomembrane system</location>
        <topology evidence="1">Peripheral membrane protein</topology>
    </subcellularLocation>
    <subcellularLocation>
        <location evidence="2">Secreted</location>
    </subcellularLocation>
</comment>
<dbReference type="GO" id="GO:0012505">
    <property type="term" value="C:endomembrane system"/>
    <property type="evidence" value="ECO:0007669"/>
    <property type="project" value="UniProtKB-SubCell"/>
</dbReference>
<reference evidence="9" key="1">
    <citation type="submission" date="2022-08" db="UniProtKB">
        <authorList>
            <consortium name="EnsemblMetazoa"/>
        </authorList>
    </citation>
    <scope>IDENTIFICATION</scope>
    <source>
        <strain evidence="9">05x7-T-G4-1.051#20</strain>
    </source>
</reference>
<evidence type="ECO:0000256" key="6">
    <source>
        <dbReference type="ARBA" id="ARBA00023157"/>
    </source>
</evidence>